<sequence length="127" mass="14755">MSQDQTMIQVAGTNLPVVIKDVRNIVLQSAELTQIVVSAITRLARDVIQSGLREIVLIIDSIHTEIDLIFYSGRQNRKLRKFRITVEMYDKAKKDAESSKYQYDSAFIAEWIRRIEEEFYREMAGIN</sequence>
<evidence type="ECO:0000313" key="1">
    <source>
        <dbReference type="EMBL" id="MBP1468418.1"/>
    </source>
</evidence>
<proteinExistence type="predicted"/>
<dbReference type="EMBL" id="SIJK02000068">
    <property type="protein sequence ID" value="MBP1468418.1"/>
    <property type="molecule type" value="Genomic_DNA"/>
</dbReference>
<comment type="caution">
    <text evidence="1">The sequence shown here is derived from an EMBL/GenBank/DDBJ whole genome shotgun (WGS) entry which is preliminary data.</text>
</comment>
<reference evidence="1 2" key="1">
    <citation type="submission" date="2021-03" db="EMBL/GenBank/DDBJ databases">
        <authorList>
            <person name="Grouzdev D.S."/>
        </authorList>
    </citation>
    <scope>NUCLEOTIDE SEQUENCE [LARGE SCALE GENOMIC DNA]</scope>
    <source>
        <strain evidence="1 2">M50-1</strain>
    </source>
</reference>
<dbReference type="Proteomes" id="UP001193081">
    <property type="component" value="Unassembled WGS sequence"/>
</dbReference>
<gene>
    <name evidence="1" type="ORF">EYB53_022085</name>
</gene>
<protein>
    <submittedName>
        <fullName evidence="1">Uncharacterized protein</fullName>
    </submittedName>
</protein>
<name>A0ABS4DG58_9CHLR</name>
<keyword evidence="2" id="KW-1185">Reference proteome</keyword>
<accession>A0ABS4DG58</accession>
<dbReference type="RefSeq" id="WP_135481160.1">
    <property type="nucleotide sequence ID" value="NZ_SIJK02000068.1"/>
</dbReference>
<organism evidence="1 2">
    <name type="scientific">Candidatus Chloroploca mongolica</name>
    <dbReference type="NCBI Taxonomy" id="2528176"/>
    <lineage>
        <taxon>Bacteria</taxon>
        <taxon>Bacillati</taxon>
        <taxon>Chloroflexota</taxon>
        <taxon>Chloroflexia</taxon>
        <taxon>Chloroflexales</taxon>
        <taxon>Chloroflexineae</taxon>
        <taxon>Oscillochloridaceae</taxon>
        <taxon>Candidatus Chloroploca</taxon>
    </lineage>
</organism>
<evidence type="ECO:0000313" key="2">
    <source>
        <dbReference type="Proteomes" id="UP001193081"/>
    </source>
</evidence>